<protein>
    <recommendedName>
        <fullName evidence="4">Coenzyme Q (Ubiquinone) biosynthesis protein Coq4</fullName>
    </recommendedName>
</protein>
<name>A0A926NXL7_9SPHI</name>
<keyword evidence="1" id="KW-1133">Transmembrane helix</keyword>
<keyword evidence="1" id="KW-0812">Transmembrane</keyword>
<dbReference type="RefSeq" id="WP_191163427.1">
    <property type="nucleotide sequence ID" value="NZ_JACWMX010000004.1"/>
</dbReference>
<comment type="caution">
    <text evidence="2">The sequence shown here is derived from an EMBL/GenBank/DDBJ whole genome shotgun (WGS) entry which is preliminary data.</text>
</comment>
<keyword evidence="1" id="KW-0472">Membrane</keyword>
<keyword evidence="3" id="KW-1185">Reference proteome</keyword>
<dbReference type="Proteomes" id="UP000619078">
    <property type="component" value="Unassembled WGS sequence"/>
</dbReference>
<sequence>MTVKEALIGFYKFNSLNLTDDFESHCVRVYIGCILAPVPNINARKKYLKFHDMHHIMSGYGIDRIGESEISGWELGSRSCRKPLISVMNLFALSTGFILSPKKVIAAFYRGCRSKNLYYMSDGMLEEDIDKLNLADVKLNHLKIRPKVRYKWLRQLEFTGYVAASMVIHIGMLVAGKMLLTAEAIKNKLVKPKAII</sequence>
<dbReference type="EMBL" id="JACWMX010000004">
    <property type="protein sequence ID" value="MBD1393688.1"/>
    <property type="molecule type" value="Genomic_DNA"/>
</dbReference>
<evidence type="ECO:0008006" key="4">
    <source>
        <dbReference type="Google" id="ProtNLM"/>
    </source>
</evidence>
<evidence type="ECO:0000313" key="2">
    <source>
        <dbReference type="EMBL" id="MBD1393688.1"/>
    </source>
</evidence>
<reference evidence="2" key="1">
    <citation type="submission" date="2020-09" db="EMBL/GenBank/DDBJ databases">
        <title>Novel species of Mucilaginibacter isolated from a glacier on the Tibetan Plateau.</title>
        <authorList>
            <person name="Liu Q."/>
            <person name="Xin Y.-H."/>
        </authorList>
    </citation>
    <scope>NUCLEOTIDE SEQUENCE</scope>
    <source>
        <strain evidence="2">ZB1P21</strain>
    </source>
</reference>
<organism evidence="2 3">
    <name type="scientific">Mucilaginibacter glaciei</name>
    <dbReference type="NCBI Taxonomy" id="2772109"/>
    <lineage>
        <taxon>Bacteria</taxon>
        <taxon>Pseudomonadati</taxon>
        <taxon>Bacteroidota</taxon>
        <taxon>Sphingobacteriia</taxon>
        <taxon>Sphingobacteriales</taxon>
        <taxon>Sphingobacteriaceae</taxon>
        <taxon>Mucilaginibacter</taxon>
    </lineage>
</organism>
<feature type="transmembrane region" description="Helical" evidence="1">
    <location>
        <begin position="158"/>
        <end position="180"/>
    </location>
</feature>
<evidence type="ECO:0000313" key="3">
    <source>
        <dbReference type="Proteomes" id="UP000619078"/>
    </source>
</evidence>
<dbReference type="AlphaFoldDB" id="A0A926NXL7"/>
<proteinExistence type="predicted"/>
<evidence type="ECO:0000256" key="1">
    <source>
        <dbReference type="SAM" id="Phobius"/>
    </source>
</evidence>
<accession>A0A926NXL7</accession>
<gene>
    <name evidence="2" type="ORF">IDJ76_11325</name>
</gene>